<dbReference type="GO" id="GO:0055085">
    <property type="term" value="P:transmembrane transport"/>
    <property type="evidence" value="ECO:0007669"/>
    <property type="project" value="InterPro"/>
</dbReference>
<gene>
    <name evidence="6" type="ORF">HNR09_000735</name>
</gene>
<dbReference type="CDD" id="cd13603">
    <property type="entry name" value="PBP2_TRAP_Siap_TeaA_like"/>
    <property type="match status" value="1"/>
</dbReference>
<comment type="subcellular location">
    <subcellularLocation>
        <location evidence="1">Cell envelope</location>
    </subcellularLocation>
</comment>
<reference evidence="6 7" key="1">
    <citation type="submission" date="2020-07" db="EMBL/GenBank/DDBJ databases">
        <title>Sequencing the genomes of 1000 actinobacteria strains.</title>
        <authorList>
            <person name="Klenk H.-P."/>
        </authorList>
    </citation>
    <scope>NUCLEOTIDE SEQUENCE [LARGE SCALE GENOMIC DNA]</scope>
    <source>
        <strain evidence="6 7">DSM 15475</strain>
    </source>
</reference>
<dbReference type="RefSeq" id="WP_179540824.1">
    <property type="nucleotide sequence ID" value="NZ_BAAALL010000004.1"/>
</dbReference>
<dbReference type="InterPro" id="IPR038404">
    <property type="entry name" value="TRAP_DctP_sf"/>
</dbReference>
<evidence type="ECO:0000256" key="5">
    <source>
        <dbReference type="SAM" id="SignalP"/>
    </source>
</evidence>
<evidence type="ECO:0000313" key="6">
    <source>
        <dbReference type="EMBL" id="NYJ77324.1"/>
    </source>
</evidence>
<sequence>MKKSASAMAVLAIVVPLAACGGGDDETTTITLANVWDIDHPMSQAVDEVFTAQVEERSGGALQVDTFHGGTLGSEDELWDSVRNGSIDAAIIGSGMNQEYPTMLISDWPFLYRDLEHAQTVWTTSDVATDLAEDFHDQFSSTQVLAWGPNSARTFSSNRPLESVEDFAGQRIRMPGNPIHLEIAELFGANPQVIPLGDLFTALETGVVDGQDNGMVTLIGEALYEVQDYVYETNHITAVLPFVTNDHFLEELSPDHREIVREAAADTAAAAWQNYLDGIEHEVEFLEENGVTVTQPTEEEREQMIDRLAPLYEDLYDEHEWAEDLVHEIEAVE</sequence>
<dbReference type="Pfam" id="PF03480">
    <property type="entry name" value="DctP"/>
    <property type="match status" value="1"/>
</dbReference>
<keyword evidence="4 5" id="KW-0732">Signal</keyword>
<dbReference type="PANTHER" id="PTHR33376">
    <property type="match status" value="1"/>
</dbReference>
<dbReference type="Proteomes" id="UP000535437">
    <property type="component" value="Unassembled WGS sequence"/>
</dbReference>
<dbReference type="EMBL" id="JACCFY010000001">
    <property type="protein sequence ID" value="NYJ77324.1"/>
    <property type="molecule type" value="Genomic_DNA"/>
</dbReference>
<evidence type="ECO:0000256" key="1">
    <source>
        <dbReference type="ARBA" id="ARBA00004196"/>
    </source>
</evidence>
<evidence type="ECO:0000256" key="2">
    <source>
        <dbReference type="ARBA" id="ARBA00009023"/>
    </source>
</evidence>
<evidence type="ECO:0000256" key="4">
    <source>
        <dbReference type="ARBA" id="ARBA00022729"/>
    </source>
</evidence>
<dbReference type="Gene3D" id="3.40.190.170">
    <property type="entry name" value="Bacterial extracellular solute-binding protein, family 7"/>
    <property type="match status" value="1"/>
</dbReference>
<accession>A0A7Z0GJU7</accession>
<comment type="caution">
    <text evidence="6">The sequence shown here is derived from an EMBL/GenBank/DDBJ whole genome shotgun (WGS) entry which is preliminary data.</text>
</comment>
<proteinExistence type="inferred from homology"/>
<organism evidence="6 7">
    <name type="scientific">Nesterenkonia xinjiangensis</name>
    <dbReference type="NCBI Taxonomy" id="225327"/>
    <lineage>
        <taxon>Bacteria</taxon>
        <taxon>Bacillati</taxon>
        <taxon>Actinomycetota</taxon>
        <taxon>Actinomycetes</taxon>
        <taxon>Micrococcales</taxon>
        <taxon>Micrococcaceae</taxon>
        <taxon>Nesterenkonia</taxon>
    </lineage>
</organism>
<keyword evidence="3" id="KW-0813">Transport</keyword>
<name>A0A7Z0GJU7_9MICC</name>
<dbReference type="GO" id="GO:0030288">
    <property type="term" value="C:outer membrane-bounded periplasmic space"/>
    <property type="evidence" value="ECO:0007669"/>
    <property type="project" value="InterPro"/>
</dbReference>
<dbReference type="AlphaFoldDB" id="A0A7Z0GJU7"/>
<dbReference type="PANTHER" id="PTHR33376:SF4">
    <property type="entry name" value="SIALIC ACID-BINDING PERIPLASMIC PROTEIN SIAP"/>
    <property type="match status" value="1"/>
</dbReference>
<keyword evidence="7" id="KW-1185">Reference proteome</keyword>
<evidence type="ECO:0000256" key="3">
    <source>
        <dbReference type="ARBA" id="ARBA00022448"/>
    </source>
</evidence>
<feature type="signal peptide" evidence="5">
    <location>
        <begin position="1"/>
        <end position="18"/>
    </location>
</feature>
<dbReference type="InterPro" id="IPR004682">
    <property type="entry name" value="TRAP_DctP"/>
</dbReference>
<evidence type="ECO:0000313" key="7">
    <source>
        <dbReference type="Proteomes" id="UP000535437"/>
    </source>
</evidence>
<dbReference type="PIRSF" id="PIRSF006470">
    <property type="entry name" value="DctB"/>
    <property type="match status" value="1"/>
</dbReference>
<dbReference type="NCBIfam" id="NF037995">
    <property type="entry name" value="TRAP_S1"/>
    <property type="match status" value="1"/>
</dbReference>
<feature type="chain" id="PRO_5039058382" evidence="5">
    <location>
        <begin position="19"/>
        <end position="333"/>
    </location>
</feature>
<protein>
    <submittedName>
        <fullName evidence="6">Tripartite ATP-independent transporter DctP family solute receptor</fullName>
    </submittedName>
</protein>
<keyword evidence="6" id="KW-0675">Receptor</keyword>
<comment type="similarity">
    <text evidence="2">Belongs to the bacterial solute-binding protein 7 family.</text>
</comment>
<dbReference type="InterPro" id="IPR018389">
    <property type="entry name" value="DctP_fam"/>
</dbReference>